<dbReference type="Proteomes" id="UP001164803">
    <property type="component" value="Chromosome"/>
</dbReference>
<reference evidence="3" key="1">
    <citation type="submission" date="2022-08" db="EMBL/GenBank/DDBJ databases">
        <title>Alicyclobacillus dauci DSM2870, complete genome.</title>
        <authorList>
            <person name="Wang Q."/>
            <person name="Cai R."/>
            <person name="Wang Z."/>
        </authorList>
    </citation>
    <scope>NUCLEOTIDE SEQUENCE</scope>
    <source>
        <strain evidence="3">DSM 28700</strain>
    </source>
</reference>
<accession>A0ABY6Z0S0</accession>
<proteinExistence type="predicted"/>
<gene>
    <name evidence="3" type="ORF">NZD86_14910</name>
</gene>
<dbReference type="Pfam" id="PF01408">
    <property type="entry name" value="GFO_IDH_MocA"/>
    <property type="match status" value="1"/>
</dbReference>
<evidence type="ECO:0000313" key="3">
    <source>
        <dbReference type="EMBL" id="WAH35570.1"/>
    </source>
</evidence>
<dbReference type="SUPFAM" id="SSF51735">
    <property type="entry name" value="NAD(P)-binding Rossmann-fold domains"/>
    <property type="match status" value="1"/>
</dbReference>
<dbReference type="RefSeq" id="WP_268042853.1">
    <property type="nucleotide sequence ID" value="NZ_CP104064.1"/>
</dbReference>
<protein>
    <submittedName>
        <fullName evidence="3">Gfo/Idh/MocA family oxidoreductase</fullName>
    </submittedName>
</protein>
<evidence type="ECO:0000313" key="4">
    <source>
        <dbReference type="Proteomes" id="UP001164803"/>
    </source>
</evidence>
<keyword evidence="4" id="KW-1185">Reference proteome</keyword>
<feature type="domain" description="GFO/IDH/MocA-like oxidoreductase" evidence="2">
    <location>
        <begin position="128"/>
        <end position="247"/>
    </location>
</feature>
<dbReference type="SUPFAM" id="SSF55347">
    <property type="entry name" value="Glyceraldehyde-3-phosphate dehydrogenase-like, C-terminal domain"/>
    <property type="match status" value="1"/>
</dbReference>
<dbReference type="InterPro" id="IPR036291">
    <property type="entry name" value="NAD(P)-bd_dom_sf"/>
</dbReference>
<evidence type="ECO:0000259" key="1">
    <source>
        <dbReference type="Pfam" id="PF01408"/>
    </source>
</evidence>
<dbReference type="Gene3D" id="3.30.360.10">
    <property type="entry name" value="Dihydrodipicolinate Reductase, domain 2"/>
    <property type="match status" value="1"/>
</dbReference>
<dbReference type="Gene3D" id="3.40.50.720">
    <property type="entry name" value="NAD(P)-binding Rossmann-like Domain"/>
    <property type="match status" value="1"/>
</dbReference>
<feature type="domain" description="Gfo/Idh/MocA-like oxidoreductase N-terminal" evidence="1">
    <location>
        <begin position="2"/>
        <end position="118"/>
    </location>
</feature>
<dbReference type="InterPro" id="IPR000683">
    <property type="entry name" value="Gfo/Idh/MocA-like_OxRdtase_N"/>
</dbReference>
<dbReference type="PANTHER" id="PTHR43377">
    <property type="entry name" value="BILIVERDIN REDUCTASE A"/>
    <property type="match status" value="1"/>
</dbReference>
<evidence type="ECO:0000259" key="2">
    <source>
        <dbReference type="Pfam" id="PF22725"/>
    </source>
</evidence>
<dbReference type="EMBL" id="CP104064">
    <property type="protein sequence ID" value="WAH35570.1"/>
    <property type="molecule type" value="Genomic_DNA"/>
</dbReference>
<sequence>MFRVALVGCGTIGSVHAAGYLRMANATLVGIVDIRENHGRKMAKRFDTQWYSSLQQILEAEEVDVVDVCVPTYLHRSIVEQAARAGKHVICEKPIARTLDDAEAIIRICSEYGIRLFIAQVLRFFPQYRQTHELLEAGAMGSVGTARAMRGGGFPQGWNDWYASVERSGTLVVDMIIHDFDFLRWCFGEVQRVYAKGLLGRELNRLDHAFVSLRFQNGVIAHVEGTWAYPSGFRTMLEVAGTEGVLEHRSDEEMPIHLSLRQNGTETGGVAVPESPLDKDPYQLELEHFLSCIETASDALVTPHDAYKALEISLAALKSIQTGEPVELGGSM</sequence>
<name>A0ABY6Z0S0_9BACL</name>
<dbReference type="InterPro" id="IPR055170">
    <property type="entry name" value="GFO_IDH_MocA-like_dom"/>
</dbReference>
<dbReference type="PANTHER" id="PTHR43377:SF1">
    <property type="entry name" value="BILIVERDIN REDUCTASE A"/>
    <property type="match status" value="1"/>
</dbReference>
<dbReference type="Pfam" id="PF22725">
    <property type="entry name" value="GFO_IDH_MocA_C3"/>
    <property type="match status" value="1"/>
</dbReference>
<organism evidence="3 4">
    <name type="scientific">Alicyclobacillus dauci</name>
    <dbReference type="NCBI Taxonomy" id="1475485"/>
    <lineage>
        <taxon>Bacteria</taxon>
        <taxon>Bacillati</taxon>
        <taxon>Bacillota</taxon>
        <taxon>Bacilli</taxon>
        <taxon>Bacillales</taxon>
        <taxon>Alicyclobacillaceae</taxon>
        <taxon>Alicyclobacillus</taxon>
    </lineage>
</organism>
<dbReference type="InterPro" id="IPR051450">
    <property type="entry name" value="Gfo/Idh/MocA_Oxidoreductases"/>
</dbReference>